<protein>
    <submittedName>
        <fullName evidence="2">Uncharacterized protein</fullName>
    </submittedName>
</protein>
<feature type="compositionally biased region" description="Basic residues" evidence="1">
    <location>
        <begin position="78"/>
        <end position="87"/>
    </location>
</feature>
<feature type="compositionally biased region" description="Basic and acidic residues" evidence="1">
    <location>
        <begin position="59"/>
        <end position="70"/>
    </location>
</feature>
<dbReference type="EMBL" id="AF072130">
    <property type="protein sequence ID" value="AAC26000.1"/>
    <property type="molecule type" value="mRNA"/>
</dbReference>
<proteinExistence type="evidence at transcript level"/>
<accession>O77648</accession>
<evidence type="ECO:0000256" key="1">
    <source>
        <dbReference type="SAM" id="MobiDB-lite"/>
    </source>
</evidence>
<evidence type="ECO:0000313" key="2">
    <source>
        <dbReference type="EMBL" id="AAC26000.1"/>
    </source>
</evidence>
<sequence length="87" mass="9621">ARGIPEALAAVLKQHFRRREEGGTEPGEEAELSGAGSWKWGEGQGGASRPKTRAGWRGRRPETAWLERTKASGQLTLKKPRFSSRSY</sequence>
<name>O77648_MUSPF</name>
<dbReference type="AlphaFoldDB" id="O77648"/>
<feature type="non-terminal residue" evidence="2">
    <location>
        <position position="1"/>
    </location>
</feature>
<feature type="region of interest" description="Disordered" evidence="1">
    <location>
        <begin position="15"/>
        <end position="87"/>
    </location>
</feature>
<reference evidence="2" key="1">
    <citation type="submission" date="1998-06" db="EMBL/GenBank/DDBJ databases">
        <title>Messenger RNA species which are differentially expressed during development of the ferret lateral geniculate nucleus.</title>
        <authorList>
            <person name="Hutchins J.B."/>
            <person name="Glasgow C.G."/>
            <person name="Cox C.K."/>
            <person name="Case S.T."/>
        </authorList>
    </citation>
    <scope>NUCLEOTIDE SEQUENCE</scope>
</reference>
<organism evidence="2">
    <name type="scientific">Mustela putorius furo</name>
    <name type="common">European domestic ferret</name>
    <name type="synonym">Mustela furo</name>
    <dbReference type="NCBI Taxonomy" id="9669"/>
    <lineage>
        <taxon>Eukaryota</taxon>
        <taxon>Metazoa</taxon>
        <taxon>Chordata</taxon>
        <taxon>Craniata</taxon>
        <taxon>Vertebrata</taxon>
        <taxon>Euteleostomi</taxon>
        <taxon>Mammalia</taxon>
        <taxon>Eutheria</taxon>
        <taxon>Laurasiatheria</taxon>
        <taxon>Carnivora</taxon>
        <taxon>Caniformia</taxon>
        <taxon>Musteloidea</taxon>
        <taxon>Mustelidae</taxon>
        <taxon>Mustelinae</taxon>
        <taxon>Mustela</taxon>
    </lineage>
</organism>